<evidence type="ECO:0000313" key="1">
    <source>
        <dbReference type="EMBL" id="KOF74186.1"/>
    </source>
</evidence>
<protein>
    <submittedName>
        <fullName evidence="1">Uncharacterized protein</fullName>
    </submittedName>
</protein>
<dbReference type="EMBL" id="KQ422799">
    <property type="protein sequence ID" value="KOF74186.1"/>
    <property type="molecule type" value="Genomic_DNA"/>
</dbReference>
<organism evidence="1">
    <name type="scientific">Octopus bimaculoides</name>
    <name type="common">California two-spotted octopus</name>
    <dbReference type="NCBI Taxonomy" id="37653"/>
    <lineage>
        <taxon>Eukaryota</taxon>
        <taxon>Metazoa</taxon>
        <taxon>Spiralia</taxon>
        <taxon>Lophotrochozoa</taxon>
        <taxon>Mollusca</taxon>
        <taxon>Cephalopoda</taxon>
        <taxon>Coleoidea</taxon>
        <taxon>Octopodiformes</taxon>
        <taxon>Octopoda</taxon>
        <taxon>Incirrata</taxon>
        <taxon>Octopodidae</taxon>
        <taxon>Octopus</taxon>
    </lineage>
</organism>
<proteinExistence type="predicted"/>
<reference evidence="1" key="1">
    <citation type="submission" date="2015-07" db="EMBL/GenBank/DDBJ databases">
        <title>MeaNS - Measles Nucleotide Surveillance Program.</title>
        <authorList>
            <person name="Tran T."/>
            <person name="Druce J."/>
        </authorList>
    </citation>
    <scope>NUCLEOTIDE SEQUENCE</scope>
    <source>
        <strain evidence="1">UCB-OBI-ISO-001</strain>
        <tissue evidence="1">Gonad</tissue>
    </source>
</reference>
<gene>
    <name evidence="1" type="ORF">OCBIM_22036597mg</name>
</gene>
<sequence length="62" mass="7103">MDSIMMLAYHMSVTMRKLAVVFEGSKMNASQLYIAIYKGYSINCLQIMLCGLHHKNCIILFI</sequence>
<accession>A0A0L8GAZ2</accession>
<dbReference type="AlphaFoldDB" id="A0A0L8GAZ2"/>
<name>A0A0L8GAZ2_OCTBM</name>